<evidence type="ECO:0000256" key="2">
    <source>
        <dbReference type="ARBA" id="ARBA00022475"/>
    </source>
</evidence>
<dbReference type="RefSeq" id="WP_272462702.1">
    <property type="nucleotide sequence ID" value="NZ_JAPFQL010000054.1"/>
</dbReference>
<name>A0ABT5GIQ1_9MICO</name>
<dbReference type="Gene3D" id="3.40.50.410">
    <property type="entry name" value="von Willebrand factor, type A domain"/>
    <property type="match status" value="1"/>
</dbReference>
<keyword evidence="4 6" id="KW-1133">Transmembrane helix</keyword>
<feature type="transmembrane region" description="Helical" evidence="6">
    <location>
        <begin position="390"/>
        <end position="412"/>
    </location>
</feature>
<dbReference type="Pfam" id="PF13519">
    <property type="entry name" value="VWA_2"/>
    <property type="match status" value="1"/>
</dbReference>
<evidence type="ECO:0000256" key="3">
    <source>
        <dbReference type="ARBA" id="ARBA00022692"/>
    </source>
</evidence>
<evidence type="ECO:0000313" key="8">
    <source>
        <dbReference type="EMBL" id="MDC5698128.1"/>
    </source>
</evidence>
<comment type="subcellular location">
    <subcellularLocation>
        <location evidence="1">Cell membrane</location>
        <topology evidence="1">Multi-pass membrane protein</topology>
    </subcellularLocation>
</comment>
<evidence type="ECO:0000313" key="9">
    <source>
        <dbReference type="Proteomes" id="UP001150259"/>
    </source>
</evidence>
<feature type="transmembrane region" description="Helical" evidence="6">
    <location>
        <begin position="559"/>
        <end position="585"/>
    </location>
</feature>
<gene>
    <name evidence="8" type="ORF">OO014_12745</name>
</gene>
<dbReference type="Gene3D" id="1.20.81.30">
    <property type="entry name" value="Type II secretion system (T2SS), domain F"/>
    <property type="match status" value="1"/>
</dbReference>
<comment type="caution">
    <text evidence="8">The sequence shown here is derived from an EMBL/GenBank/DDBJ whole genome shotgun (WGS) entry which is preliminary data.</text>
</comment>
<dbReference type="Pfam" id="PF00482">
    <property type="entry name" value="T2SSF"/>
    <property type="match status" value="1"/>
</dbReference>
<dbReference type="PANTHER" id="PTHR35007:SF1">
    <property type="entry name" value="PILUS ASSEMBLY PROTEIN"/>
    <property type="match status" value="1"/>
</dbReference>
<sequence length="594" mass="62834">MTVDPGSLVATIDGVDYPIAVRQGRTQVRKAMLVIDTSGSMGRDGMQVVRAATAAYLRTAPEDVLVGVVSFANTAGVDLAPTTNRKKVQSVVNGLVSDGDTTLYAGMRSAVNGLGRSGDRSIVLLSDGADTVSRNATQDLTQVTSRLRSAGIRVDVVRFRSEDPDATPALQGFARANGGTVVSADNTQEVTRAFEASAKALDTQATFVITGTAGLLGAKTLEVRGRAGGSAFTASQEVTLTSAPPADEADTPPPAAGAVVPVPGTQPVTSWYPLLAAGLIAFGLFGLVGASLVPSLQTAKERRLDSIDQFVVGPNVISRSENKSHSAPLSEQLTAFGDRVMTEGRGRSWVIANIERADLPLRAGDWFVLHATSSIGGAAVGFVLGRAAPVVFAALGFALGALLPPLVLRFLAQRRAVRFERILPDVLMLVATSLKSGFGLPQSLDAVARDAAEPAAKEFSRALAETRIGTDVADALEHAANRMDSKALRWTIMAIRIQREVGGNLAETLQTTANTLRERESLFRQVRALSAEGRLSAYILIALPIGMLLYMMAVNYDYISLLWTTGLGIVMIVFGIIILLVGIVWMRRVVKIEV</sequence>
<dbReference type="PANTHER" id="PTHR35007">
    <property type="entry name" value="INTEGRAL MEMBRANE PROTEIN-RELATED"/>
    <property type="match status" value="1"/>
</dbReference>
<keyword evidence="9" id="KW-1185">Reference proteome</keyword>
<dbReference type="PROSITE" id="PS50234">
    <property type="entry name" value="VWFA"/>
    <property type="match status" value="1"/>
</dbReference>
<evidence type="ECO:0000256" key="5">
    <source>
        <dbReference type="ARBA" id="ARBA00023136"/>
    </source>
</evidence>
<reference evidence="8 9" key="1">
    <citation type="submission" date="2022-11" db="EMBL/GenBank/DDBJ databases">
        <title>Anaerobic phenanthrene biodegradation by a DNRA strain PheN6.</title>
        <authorList>
            <person name="Zhang Z."/>
        </authorList>
    </citation>
    <scope>NUCLEOTIDE SEQUENCE [LARGE SCALE GENOMIC DNA]</scope>
    <source>
        <strain evidence="8 9">PheN6</strain>
    </source>
</reference>
<dbReference type="InterPro" id="IPR018076">
    <property type="entry name" value="T2SS_GspF_dom"/>
</dbReference>
<protein>
    <submittedName>
        <fullName evidence="8">Type II secretion system F family protein</fullName>
    </submittedName>
</protein>
<dbReference type="Proteomes" id="UP001150259">
    <property type="component" value="Unassembled WGS sequence"/>
</dbReference>
<evidence type="ECO:0000256" key="1">
    <source>
        <dbReference type="ARBA" id="ARBA00004651"/>
    </source>
</evidence>
<dbReference type="InterPro" id="IPR036465">
    <property type="entry name" value="vWFA_dom_sf"/>
</dbReference>
<keyword evidence="2" id="KW-1003">Cell membrane</keyword>
<evidence type="ECO:0000256" key="6">
    <source>
        <dbReference type="SAM" id="Phobius"/>
    </source>
</evidence>
<feature type="transmembrane region" description="Helical" evidence="6">
    <location>
        <begin position="366"/>
        <end position="384"/>
    </location>
</feature>
<feature type="domain" description="VWFA" evidence="7">
    <location>
        <begin position="30"/>
        <end position="197"/>
    </location>
</feature>
<dbReference type="SMART" id="SM00327">
    <property type="entry name" value="VWA"/>
    <property type="match status" value="1"/>
</dbReference>
<accession>A0ABT5GIQ1</accession>
<dbReference type="InterPro" id="IPR042094">
    <property type="entry name" value="T2SS_GspF_sf"/>
</dbReference>
<keyword evidence="3 6" id="KW-0812">Transmembrane</keyword>
<feature type="transmembrane region" description="Helical" evidence="6">
    <location>
        <begin position="535"/>
        <end position="553"/>
    </location>
</feature>
<dbReference type="EMBL" id="JAPFQL010000054">
    <property type="protein sequence ID" value="MDC5698128.1"/>
    <property type="molecule type" value="Genomic_DNA"/>
</dbReference>
<dbReference type="InterPro" id="IPR002035">
    <property type="entry name" value="VWF_A"/>
</dbReference>
<keyword evidence="5 6" id="KW-0472">Membrane</keyword>
<dbReference type="SUPFAM" id="SSF53300">
    <property type="entry name" value="vWA-like"/>
    <property type="match status" value="1"/>
</dbReference>
<proteinExistence type="predicted"/>
<organism evidence="8 9">
    <name type="scientific">Intrasporangium calvum</name>
    <dbReference type="NCBI Taxonomy" id="53358"/>
    <lineage>
        <taxon>Bacteria</taxon>
        <taxon>Bacillati</taxon>
        <taxon>Actinomycetota</taxon>
        <taxon>Actinomycetes</taxon>
        <taxon>Micrococcales</taxon>
        <taxon>Intrasporangiaceae</taxon>
        <taxon>Intrasporangium</taxon>
    </lineage>
</organism>
<evidence type="ECO:0000256" key="4">
    <source>
        <dbReference type="ARBA" id="ARBA00022989"/>
    </source>
</evidence>
<evidence type="ECO:0000259" key="7">
    <source>
        <dbReference type="PROSITE" id="PS50234"/>
    </source>
</evidence>
<feature type="transmembrane region" description="Helical" evidence="6">
    <location>
        <begin position="271"/>
        <end position="293"/>
    </location>
</feature>